<protein>
    <submittedName>
        <fullName evidence="1">Uncharacterized protein</fullName>
    </submittedName>
</protein>
<reference evidence="1" key="1">
    <citation type="submission" date="2022-06" db="EMBL/GenBank/DDBJ databases">
        <title>Sequencing the genomes of 1000 actinobacteria strains.</title>
        <authorList>
            <person name="Klenk H.-P."/>
        </authorList>
    </citation>
    <scope>NUCLEOTIDE SEQUENCE</scope>
    <source>
        <strain evidence="1">DSM 46694</strain>
    </source>
</reference>
<evidence type="ECO:0000313" key="1">
    <source>
        <dbReference type="EMBL" id="MCP2355832.1"/>
    </source>
</evidence>
<name>A0A9X2GBC3_9ACTN</name>
<dbReference type="AlphaFoldDB" id="A0A9X2GBC3"/>
<organism evidence="1 2">
    <name type="scientific">Nonomuraea thailandensis</name>
    <dbReference type="NCBI Taxonomy" id="1188745"/>
    <lineage>
        <taxon>Bacteria</taxon>
        <taxon>Bacillati</taxon>
        <taxon>Actinomycetota</taxon>
        <taxon>Actinomycetes</taxon>
        <taxon>Streptosporangiales</taxon>
        <taxon>Streptosporangiaceae</taxon>
        <taxon>Nonomuraea</taxon>
    </lineage>
</organism>
<dbReference type="EMBL" id="JAMZEB010000002">
    <property type="protein sequence ID" value="MCP2355832.1"/>
    <property type="molecule type" value="Genomic_DNA"/>
</dbReference>
<keyword evidence="2" id="KW-1185">Reference proteome</keyword>
<sequence>MPAGREPDGEPARRTAENIALRGYGDLVTR</sequence>
<proteinExistence type="predicted"/>
<evidence type="ECO:0000313" key="2">
    <source>
        <dbReference type="Proteomes" id="UP001139648"/>
    </source>
</evidence>
<accession>A0A9X2GBC3</accession>
<dbReference type="Proteomes" id="UP001139648">
    <property type="component" value="Unassembled WGS sequence"/>
</dbReference>
<gene>
    <name evidence="1" type="ORF">HD597_002852</name>
</gene>
<comment type="caution">
    <text evidence="1">The sequence shown here is derived from an EMBL/GenBank/DDBJ whole genome shotgun (WGS) entry which is preliminary data.</text>
</comment>